<evidence type="ECO:0000259" key="4">
    <source>
        <dbReference type="PROSITE" id="PS50158"/>
    </source>
</evidence>
<reference evidence="5" key="1">
    <citation type="submission" date="2022-07" db="EMBL/GenBank/DDBJ databases">
        <title>Genome Sequence of Agrocybe chaxingu.</title>
        <authorList>
            <person name="Buettner E."/>
        </authorList>
    </citation>
    <scope>NUCLEOTIDE SEQUENCE</scope>
    <source>
        <strain evidence="5">MP-N11</strain>
    </source>
</reference>
<feature type="domain" description="CCHC-type" evidence="4">
    <location>
        <begin position="262"/>
        <end position="277"/>
    </location>
</feature>
<dbReference type="Proteomes" id="UP001148786">
    <property type="component" value="Unassembled WGS sequence"/>
</dbReference>
<evidence type="ECO:0000313" key="6">
    <source>
        <dbReference type="Proteomes" id="UP001148786"/>
    </source>
</evidence>
<dbReference type="InterPro" id="IPR036875">
    <property type="entry name" value="Znf_CCHC_sf"/>
</dbReference>
<feature type="region of interest" description="Disordered" evidence="3">
    <location>
        <begin position="328"/>
        <end position="359"/>
    </location>
</feature>
<evidence type="ECO:0000256" key="1">
    <source>
        <dbReference type="ARBA" id="ARBA00022664"/>
    </source>
</evidence>
<dbReference type="OrthoDB" id="3253683at2759"/>
<dbReference type="InterPro" id="IPR005162">
    <property type="entry name" value="Retrotrans_gag_dom"/>
</dbReference>
<evidence type="ECO:0000313" key="5">
    <source>
        <dbReference type="EMBL" id="KAJ3500024.1"/>
    </source>
</evidence>
<gene>
    <name evidence="5" type="ORF">NLJ89_g9976</name>
</gene>
<proteinExistence type="predicted"/>
<dbReference type="Pfam" id="PF00098">
    <property type="entry name" value="zf-CCHC"/>
    <property type="match status" value="1"/>
</dbReference>
<dbReference type="EMBL" id="JANKHO010001684">
    <property type="protein sequence ID" value="KAJ3500024.1"/>
    <property type="molecule type" value="Genomic_DNA"/>
</dbReference>
<keyword evidence="2" id="KW-0862">Zinc</keyword>
<accession>A0A9W8JS17</accession>
<keyword evidence="6" id="KW-1185">Reference proteome</keyword>
<dbReference type="Gene3D" id="4.10.60.10">
    <property type="entry name" value="Zinc finger, CCHC-type"/>
    <property type="match status" value="1"/>
</dbReference>
<dbReference type="GO" id="GO:0008270">
    <property type="term" value="F:zinc ion binding"/>
    <property type="evidence" value="ECO:0007669"/>
    <property type="project" value="UniProtKB-KW"/>
</dbReference>
<dbReference type="AlphaFoldDB" id="A0A9W8JS17"/>
<organism evidence="5 6">
    <name type="scientific">Agrocybe chaxingu</name>
    <dbReference type="NCBI Taxonomy" id="84603"/>
    <lineage>
        <taxon>Eukaryota</taxon>
        <taxon>Fungi</taxon>
        <taxon>Dikarya</taxon>
        <taxon>Basidiomycota</taxon>
        <taxon>Agaricomycotina</taxon>
        <taxon>Agaricomycetes</taxon>
        <taxon>Agaricomycetidae</taxon>
        <taxon>Agaricales</taxon>
        <taxon>Agaricineae</taxon>
        <taxon>Strophariaceae</taxon>
        <taxon>Agrocybe</taxon>
    </lineage>
</organism>
<dbReference type="PROSITE" id="PS50158">
    <property type="entry name" value="ZF_CCHC"/>
    <property type="match status" value="1"/>
</dbReference>
<keyword evidence="1" id="KW-0507">mRNA processing</keyword>
<sequence length="359" mass="40183">MPYGVTSRIPAPAPQPRSKKITVSAPPLFDGDPKNYDTFITAVRIIFNADPDSYHDERARVWYALSYMNKGIAAIWTRRLIEHINKGDYMITTFTTFETELKKIFGGSYKKADAQCALINLRQDTKSVEEFFVEFEEHLAESGFNDETALYLLNDNLNQAIVSKIYSQADVPTTYTGWKEVAIRLDRQYHERLLRVGKTRFNTIAPTSTTRPQLYFNTPTPTPSAADPIPGLQPGLGTPMDIGCQYTATPTLATVSNMAHVRCYNCQAFGHMGRSCPLPNPTCEQKATRQTISTTAPSRPRTNIRQLFSDLSADERFELVRFISEQGSASAPVPSEDHIVMPPHQGTTEGIEDFPTADE</sequence>
<dbReference type="GO" id="GO:0003676">
    <property type="term" value="F:nucleic acid binding"/>
    <property type="evidence" value="ECO:0007669"/>
    <property type="project" value="InterPro"/>
</dbReference>
<keyword evidence="2" id="KW-0479">Metal-binding</keyword>
<dbReference type="SUPFAM" id="SSF57756">
    <property type="entry name" value="Retrovirus zinc finger-like domains"/>
    <property type="match status" value="1"/>
</dbReference>
<comment type="caution">
    <text evidence="5">The sequence shown here is derived from an EMBL/GenBank/DDBJ whole genome shotgun (WGS) entry which is preliminary data.</text>
</comment>
<dbReference type="InterPro" id="IPR001878">
    <property type="entry name" value="Znf_CCHC"/>
</dbReference>
<dbReference type="GO" id="GO:0006397">
    <property type="term" value="P:mRNA processing"/>
    <property type="evidence" value="ECO:0007669"/>
    <property type="project" value="UniProtKB-KW"/>
</dbReference>
<protein>
    <recommendedName>
        <fullName evidence="4">CCHC-type domain-containing protein</fullName>
    </recommendedName>
</protein>
<evidence type="ECO:0000256" key="3">
    <source>
        <dbReference type="SAM" id="MobiDB-lite"/>
    </source>
</evidence>
<dbReference type="Pfam" id="PF03732">
    <property type="entry name" value="Retrotrans_gag"/>
    <property type="match status" value="1"/>
</dbReference>
<name>A0A9W8JS17_9AGAR</name>
<evidence type="ECO:0000256" key="2">
    <source>
        <dbReference type="PROSITE-ProRule" id="PRU00047"/>
    </source>
</evidence>
<feature type="compositionally biased region" description="Acidic residues" evidence="3">
    <location>
        <begin position="350"/>
        <end position="359"/>
    </location>
</feature>
<keyword evidence="2" id="KW-0863">Zinc-finger</keyword>